<accession>A0A8H7ACP6</accession>
<evidence type="ECO:0000256" key="3">
    <source>
        <dbReference type="SAM" id="MobiDB-lite"/>
    </source>
</evidence>
<keyword evidence="2" id="KW-0677">Repeat</keyword>
<dbReference type="SUPFAM" id="SSF117281">
    <property type="entry name" value="Kelch motif"/>
    <property type="match status" value="1"/>
</dbReference>
<feature type="region of interest" description="Disordered" evidence="3">
    <location>
        <begin position="923"/>
        <end position="1017"/>
    </location>
</feature>
<feature type="region of interest" description="Disordered" evidence="3">
    <location>
        <begin position="56"/>
        <end position="77"/>
    </location>
</feature>
<sequence>MMDFVQDSSAGQGSPGFAQPPRAPCTASAGSLSQPGARIAQRPELEFNFPTLSSTWKTNSNVSPVGSQSSKQKSRHTPIDISQYVALGGNNPITYPRLTEKSPSLLEIDAQHDKDEGTTKPRVKRHVPIVIPAFAHPFVNDLTEKPPFKSTVQAWPVPPRLRREIRQLPSSQEVAGVLAIPTHDPNIMRVSLTNEIADKMNTPQANHPTSEMMRNGRDGVAESATPTSGHGAVVSSTSQQVEGSGSTNLSGLVCNVYRTTGREPHALVGATTTILGDKLYVFGGRILSQRRPHLTSHLYELDLVRRHWSKLETFGEIPPPRYFHSVCALGDTKLVCYGGMSPASYSTLSASQGEDTPPEVVVMSDIHIYDVPTRTWMFIPTPDTPQGRYAHCAAILPSSATFTSPTAPFSAIQHNPSSSNPHSGSIGVQLDGAGGAEMVVVGGQDSSNRYIEQISVFNLRSLKWTATNSLGRQCGAYRSVVTPLTGMPVSSVGRVAKNAEDLGDTVPESRCSMLIYSNYNFLDVKLELQIRHPDGRLNERFMGGAISPPGLRFPNGGVIDHHFVVSGTYLTSSKQEYALWALDLRNLTWSRIDAGGAVFGQGSWNRGVLWNRRNTFVILGHRKRGLVEDYNQRRINFSHVCMVELEAFGLYDNPRKAAPSSGYVSVSAPSIPTTVWPKVASMTGIRPVSGAAESLGQLALGLKELADMDLLAIGGERIPVNSHLLSRRWGPFFNRLLRESSAGQDGLADALSLRPHMDSQASRNSSITITPSLNHGSTYSGSTTLHGNPSISDTATGTKAQGSIQDLDSPNTIHLPPSARPRTLYLPHTSQTIRLMLHYLYTSSLPPATSLLCTPQILCSVLQVARPYEIDGLLEATVERLHEVLDGRNAAAVFNASAMAAGGGKGIEKMAYLSRGRRASEAGTINGNIDRTRDNHPGRTLSAKTAGLRIDTSFGEARSGLRRGRAQGHQRTQSDESAASTSTAASVATSVSDADTQSDAHTDHRKEKGKEKEMWTGDMSSVIGLQKRGLRGLMEGRRLREKGKTNSNPSFNVTSIGTAAQTAGSGVG</sequence>
<evidence type="ECO:0000313" key="4">
    <source>
        <dbReference type="EMBL" id="KAF7505634.1"/>
    </source>
</evidence>
<feature type="compositionally biased region" description="Polar residues" evidence="3">
    <location>
        <begin position="56"/>
        <end position="71"/>
    </location>
</feature>
<dbReference type="Proteomes" id="UP000606974">
    <property type="component" value="Unassembled WGS sequence"/>
</dbReference>
<dbReference type="PANTHER" id="PTHR43503">
    <property type="entry name" value="MCG48959-RELATED"/>
    <property type="match status" value="1"/>
</dbReference>
<dbReference type="GO" id="GO:0005739">
    <property type="term" value="C:mitochondrion"/>
    <property type="evidence" value="ECO:0007669"/>
    <property type="project" value="TreeGrafter"/>
</dbReference>
<feature type="compositionally biased region" description="Low complexity" evidence="3">
    <location>
        <begin position="977"/>
        <end position="995"/>
    </location>
</feature>
<comment type="caution">
    <text evidence="4">The sequence shown here is derived from an EMBL/GenBank/DDBJ whole genome shotgun (WGS) entry which is preliminary data.</text>
</comment>
<name>A0A8H7ACP6_9EURO</name>
<protein>
    <recommendedName>
        <fullName evidence="6">BTB domain-containing protein</fullName>
    </recommendedName>
</protein>
<feature type="region of interest" description="Disordered" evidence="3">
    <location>
        <begin position="762"/>
        <end position="821"/>
    </location>
</feature>
<dbReference type="InterPro" id="IPR015915">
    <property type="entry name" value="Kelch-typ_b-propeller"/>
</dbReference>
<dbReference type="AlphaFoldDB" id="A0A8H7ACP6"/>
<evidence type="ECO:0000256" key="1">
    <source>
        <dbReference type="ARBA" id="ARBA00022441"/>
    </source>
</evidence>
<dbReference type="GO" id="GO:0005829">
    <property type="term" value="C:cytosol"/>
    <property type="evidence" value="ECO:0007669"/>
    <property type="project" value="TreeGrafter"/>
</dbReference>
<gene>
    <name evidence="4" type="ORF">GJ744_000569</name>
</gene>
<feature type="region of interest" description="Disordered" evidence="3">
    <location>
        <begin position="200"/>
        <end position="245"/>
    </location>
</feature>
<organism evidence="4 5">
    <name type="scientific">Endocarpon pusillum</name>
    <dbReference type="NCBI Taxonomy" id="364733"/>
    <lineage>
        <taxon>Eukaryota</taxon>
        <taxon>Fungi</taxon>
        <taxon>Dikarya</taxon>
        <taxon>Ascomycota</taxon>
        <taxon>Pezizomycotina</taxon>
        <taxon>Eurotiomycetes</taxon>
        <taxon>Chaetothyriomycetidae</taxon>
        <taxon>Verrucariales</taxon>
        <taxon>Verrucariaceae</taxon>
        <taxon>Endocarpon</taxon>
    </lineage>
</organism>
<evidence type="ECO:0008006" key="6">
    <source>
        <dbReference type="Google" id="ProtNLM"/>
    </source>
</evidence>
<reference evidence="4" key="1">
    <citation type="submission" date="2020-02" db="EMBL/GenBank/DDBJ databases">
        <authorList>
            <person name="Palmer J.M."/>
        </authorList>
    </citation>
    <scope>NUCLEOTIDE SEQUENCE</scope>
    <source>
        <strain evidence="4">EPUS1.4</strain>
        <tissue evidence="4">Thallus</tissue>
    </source>
</reference>
<dbReference type="Pfam" id="PF24681">
    <property type="entry name" value="Kelch_KLHDC2_KLHL20_DRC7"/>
    <property type="match status" value="1"/>
</dbReference>
<keyword evidence="1" id="KW-0880">Kelch repeat</keyword>
<evidence type="ECO:0000313" key="5">
    <source>
        <dbReference type="Proteomes" id="UP000606974"/>
    </source>
</evidence>
<feature type="compositionally biased region" description="Polar residues" evidence="3">
    <location>
        <begin position="224"/>
        <end position="245"/>
    </location>
</feature>
<dbReference type="InterPro" id="IPR011333">
    <property type="entry name" value="SKP1/BTB/POZ_sf"/>
</dbReference>
<proteinExistence type="predicted"/>
<feature type="region of interest" description="Disordered" evidence="3">
    <location>
        <begin position="1"/>
        <end position="37"/>
    </location>
</feature>
<evidence type="ECO:0000256" key="2">
    <source>
        <dbReference type="ARBA" id="ARBA00022737"/>
    </source>
</evidence>
<dbReference type="GO" id="GO:0045454">
    <property type="term" value="P:cell redox homeostasis"/>
    <property type="evidence" value="ECO:0007669"/>
    <property type="project" value="TreeGrafter"/>
</dbReference>
<dbReference type="Gene3D" id="3.30.710.10">
    <property type="entry name" value="Potassium Channel Kv1.1, Chain A"/>
    <property type="match status" value="1"/>
</dbReference>
<dbReference type="PANTHER" id="PTHR43503:SF2">
    <property type="entry name" value="NEGATIVE REGULATOR OF SPORULATION MDS3-RELATED"/>
    <property type="match status" value="1"/>
</dbReference>
<feature type="compositionally biased region" description="Basic and acidic residues" evidence="3">
    <location>
        <begin position="998"/>
        <end position="1015"/>
    </location>
</feature>
<keyword evidence="5" id="KW-1185">Reference proteome</keyword>
<feature type="compositionally biased region" description="Polar residues" evidence="3">
    <location>
        <begin position="1"/>
        <end position="12"/>
    </location>
</feature>
<dbReference type="OrthoDB" id="10001928at2759"/>
<feature type="compositionally biased region" description="Polar residues" evidence="3">
    <location>
        <begin position="762"/>
        <end position="812"/>
    </location>
</feature>
<dbReference type="Gene3D" id="2.120.10.80">
    <property type="entry name" value="Kelch-type beta propeller"/>
    <property type="match status" value="1"/>
</dbReference>
<dbReference type="EMBL" id="JAACFV010000104">
    <property type="protein sequence ID" value="KAF7505634.1"/>
    <property type="molecule type" value="Genomic_DNA"/>
</dbReference>
<feature type="compositionally biased region" description="Polar residues" evidence="3">
    <location>
        <begin position="1045"/>
        <end position="1068"/>
    </location>
</feature>
<feature type="region of interest" description="Disordered" evidence="3">
    <location>
        <begin position="1038"/>
        <end position="1068"/>
    </location>
</feature>